<feature type="chain" id="PRO_5007036665" description="Secreted protein" evidence="1">
    <location>
        <begin position="36"/>
        <end position="131"/>
    </location>
</feature>
<evidence type="ECO:0000313" key="3">
    <source>
        <dbReference type="Proteomes" id="UP000182498"/>
    </source>
</evidence>
<dbReference type="InterPro" id="IPR006311">
    <property type="entry name" value="TAT_signal"/>
</dbReference>
<accession>A0A0X2NQW8</accession>
<evidence type="ECO:0008006" key="4">
    <source>
        <dbReference type="Google" id="ProtNLM"/>
    </source>
</evidence>
<evidence type="ECO:0000313" key="2">
    <source>
        <dbReference type="EMBL" id="CUU67188.1"/>
    </source>
</evidence>
<keyword evidence="1" id="KW-0732">Signal</keyword>
<name>A0A0X2NQW8_9CORY</name>
<protein>
    <recommendedName>
        <fullName evidence="4">Secreted protein</fullName>
    </recommendedName>
</protein>
<dbReference type="RefSeq" id="WP_073884650.1">
    <property type="nucleotide sequence ID" value="NZ_FAUH01000019.1"/>
</dbReference>
<gene>
    <name evidence="2" type="ORF">CVAR292_02546</name>
</gene>
<feature type="signal peptide" evidence="1">
    <location>
        <begin position="1"/>
        <end position="35"/>
    </location>
</feature>
<evidence type="ECO:0000256" key="1">
    <source>
        <dbReference type="SAM" id="SignalP"/>
    </source>
</evidence>
<dbReference type="EMBL" id="FAUH01000019">
    <property type="protein sequence ID" value="CUU67188.1"/>
    <property type="molecule type" value="Genomic_DNA"/>
</dbReference>
<organism evidence="2 3">
    <name type="scientific">Corynebacterium variabile</name>
    <dbReference type="NCBI Taxonomy" id="1727"/>
    <lineage>
        <taxon>Bacteria</taxon>
        <taxon>Bacillati</taxon>
        <taxon>Actinomycetota</taxon>
        <taxon>Actinomycetes</taxon>
        <taxon>Mycobacteriales</taxon>
        <taxon>Corynebacteriaceae</taxon>
        <taxon>Corynebacterium</taxon>
    </lineage>
</organism>
<dbReference type="Proteomes" id="UP000182498">
    <property type="component" value="Unassembled WGS sequence"/>
</dbReference>
<dbReference type="PROSITE" id="PS51318">
    <property type="entry name" value="TAT"/>
    <property type="match status" value="1"/>
</dbReference>
<keyword evidence="3" id="KW-1185">Reference proteome</keyword>
<sequence length="131" mass="12930">MMRLNRTLTRTALTASTLALAGAAVAALGAPAASAAPASTPDQFLYPRSGHVYVDPTMARVLSAVPVGATGGSAGDALVTTSGPSTTVAVLSTVQHVIDGPVRQAAGTNAGVDVNWQVGPGGTLVNQTAIH</sequence>
<dbReference type="OrthoDB" id="9972854at2"/>
<dbReference type="AlphaFoldDB" id="A0A0X2NQW8"/>
<proteinExistence type="predicted"/>
<reference evidence="3" key="1">
    <citation type="submission" date="2015-11" db="EMBL/GenBank/DDBJ databases">
        <authorList>
            <person name="Dugat-Bony E."/>
        </authorList>
    </citation>
    <scope>NUCLEOTIDE SEQUENCE [LARGE SCALE GENOMIC DNA]</scope>
    <source>
        <strain evidence="3">Mu292</strain>
    </source>
</reference>